<dbReference type="GO" id="GO:0006623">
    <property type="term" value="P:protein targeting to vacuole"/>
    <property type="evidence" value="ECO:0007669"/>
    <property type="project" value="InterPro"/>
</dbReference>
<evidence type="ECO:0000313" key="5">
    <source>
        <dbReference type="Proteomes" id="UP000267821"/>
    </source>
</evidence>
<gene>
    <name evidence="4" type="ORF">L211DRAFT_806351</name>
</gene>
<feature type="region of interest" description="Disordered" evidence="1">
    <location>
        <begin position="129"/>
        <end position="184"/>
    </location>
</feature>
<dbReference type="STRING" id="1051890.A0A3N4M6H1"/>
<dbReference type="GO" id="GO:0034058">
    <property type="term" value="P:endosomal vesicle fusion"/>
    <property type="evidence" value="ECO:0007669"/>
    <property type="project" value="TreeGrafter"/>
</dbReference>
<feature type="domain" description="Vacuolar protein sorting-associated protein 8 central" evidence="2">
    <location>
        <begin position="766"/>
        <end position="964"/>
    </location>
</feature>
<protein>
    <submittedName>
        <fullName evidence="4">Uncharacterized protein</fullName>
    </submittedName>
</protein>
<dbReference type="FunCoup" id="A0A3N4M6H1">
    <property type="interactions" value="87"/>
</dbReference>
<feature type="region of interest" description="Disordered" evidence="1">
    <location>
        <begin position="1"/>
        <end position="21"/>
    </location>
</feature>
<dbReference type="InterPro" id="IPR059070">
    <property type="entry name" value="TPR_VPS8_2"/>
</dbReference>
<evidence type="ECO:0000259" key="3">
    <source>
        <dbReference type="Pfam" id="PF25066"/>
    </source>
</evidence>
<dbReference type="OrthoDB" id="289913at2759"/>
<dbReference type="InterPro" id="IPR036322">
    <property type="entry name" value="WD40_repeat_dom_sf"/>
</dbReference>
<accession>A0A3N4M6H1</accession>
<dbReference type="GO" id="GO:0030897">
    <property type="term" value="C:HOPS complex"/>
    <property type="evidence" value="ECO:0007669"/>
    <property type="project" value="TreeGrafter"/>
</dbReference>
<dbReference type="GO" id="GO:0005770">
    <property type="term" value="C:late endosome"/>
    <property type="evidence" value="ECO:0007669"/>
    <property type="project" value="TreeGrafter"/>
</dbReference>
<dbReference type="InParanoid" id="A0A3N4M6H1"/>
<feature type="compositionally biased region" description="Low complexity" evidence="1">
    <location>
        <begin position="1594"/>
        <end position="1613"/>
    </location>
</feature>
<dbReference type="Pfam" id="PF23410">
    <property type="entry name" value="Beta-prop_VPS8"/>
    <property type="match status" value="1"/>
</dbReference>
<sequence length="1644" mass="180871">MSSLPEGSFDIHGGGVHGEDGSGVVFEWESVRKGLGRTATVDVVLNNETAQTDASGKVTVGDVETGMDDDIEGGEMDGGLGGSNLGDAEDNGASQKVMEYLHDAREDTEAGSTEAMFRGYQNIYHEEKKADEMDTSVSSPTLSTSIADDSQSVHDSVASSPGASAYDSRLSSSFHSPSPSLRPFDRRFQSRLQPQTPSPFPFAFFTASSRSSSALGQQDELNGSIDANGAPWDVIRWTKLKKITTQVFSEAGRRSFGTPTCISIAATIVIGTSKGIILVFDYVQNLKNIIGLGTKAVECGSITALAVSADHTTIAGGHSQGHIFTWELAKPARPFLSIPPVSSSVLEQRRVDGHIEGVSVLHLGFLGTRHTALVSADGHGMAFSHLATRGLGALVRIVKTARILGRYPFDIPASGRPCKPSSVLAFAPLPLGNSVQATDSMGLVAILTPYRLVIISTTPVAQTQHKASRPKEVAHDKALSGCVAWFPSVKLKESSVNSDVPPKSSKAKLAYSWSNVLTILELSIAEPEPSEDPNRPPVLQFWAKSRWECDEAIVALQWISRQILGVLTATQCLIILEEPGLHMTETFDLMPKQIIHHPHFRHHLMPLIDTLDGEASFHPTIADAFYNSFKTHKGRVFLLCQYEISVGSLSNWADRLLAMMEVGDFIGAIRLATAYYVGEADKITVGLPEEPRLRHPLVQEKLLEMMAASLRYAFGTSSVVRSEILGKHRLQELATVCFVSCLCMGTIDFLYDEVFEYYVGGGCEGIFLETLELYILEGRITSVPPIITKALILYFTSLEQESRLEEMICHMDTTTMDIDQVTTLCKQHSLYDALIYVWNRALGDYITPMIDLLSLLKPIVHGRELQNGSSIYDVNALKIFPYLSYTLTGRIYPTGELLLDAEAITAKAEVYYFLFLGRVITWPRQGGVLFLTKLDGTPEQSFPYLRLILKFDAPSFLSALNEAFEDPFLNGPAYQATTDMKCEGTEEQMFARSVNRQYIITILQAVMNSKEFPPQDTIYLNMFIARNLPKFQQFILLTGSALNSVLVELCNYPAADIADDCQLSVEYLLSVYRPPDVEDMIDLFEKAKFYRVLKSIFRAEKQYGKLFQAYLKDEDSPEAVFGCIEECLRPQSQISAKQRDGVRGVIVENARKLIDIDSSMAARYINAYAADLHGTLLDAVQDRPQDQFSYLRAILEPPTEKEGTGWTRPEILASTPSIVELYVRLMCKYDARNVQDFVSRLQSGDLRLEEVLPSMEESGAVDATVLLMAREGQIRNAMDRLIKHLHSLEAVLLGLLQAYVDSSVENGSIDVKDSAEELLASLRKYTQVGIWLCQDYMQSASQTISLGKKYAKPDNKDLLSQEELLWLDFIDTVVQIAKNCTSTATPSTTADKIEVNGPATPFATAILSLRKLVQNVFTALLNSTTTPSSSSSSTTSRAMEHISSSPPPPPPPPSSSSSTNTSFLRILRAFLSRASLSSPSLSELRSVLAGIFDAYMYENQLLSLANKLLDKDRFQQVNYSVRRRTAGWRPLGQGCEACGRRAWGLGAAGGIFAAWEKRKIEKYRREKEERGRKMKPDFIDTVVAAGAITPTAATTTTAANSTDSITTTTSGAAGEVGNPGQEASELVVFTCRHVYHKICLEKLQ</sequence>
<keyword evidence="5" id="KW-1185">Reference proteome</keyword>
<dbReference type="Pfam" id="PF12816">
    <property type="entry name" value="TPR_Vps8"/>
    <property type="match status" value="1"/>
</dbReference>
<dbReference type="InterPro" id="IPR045111">
    <property type="entry name" value="Vps41/Vps8"/>
</dbReference>
<feature type="compositionally biased region" description="Pro residues" evidence="1">
    <location>
        <begin position="1445"/>
        <end position="1454"/>
    </location>
</feature>
<organism evidence="4 5">
    <name type="scientific">Terfezia boudieri ATCC MYA-4762</name>
    <dbReference type="NCBI Taxonomy" id="1051890"/>
    <lineage>
        <taxon>Eukaryota</taxon>
        <taxon>Fungi</taxon>
        <taxon>Dikarya</taxon>
        <taxon>Ascomycota</taxon>
        <taxon>Pezizomycotina</taxon>
        <taxon>Pezizomycetes</taxon>
        <taxon>Pezizales</taxon>
        <taxon>Pezizaceae</taxon>
        <taxon>Terfezia</taxon>
    </lineage>
</organism>
<name>A0A3N4M6H1_9PEZI</name>
<reference evidence="4 5" key="1">
    <citation type="journal article" date="2018" name="Nat. Ecol. Evol.">
        <title>Pezizomycetes genomes reveal the molecular basis of ectomycorrhizal truffle lifestyle.</title>
        <authorList>
            <person name="Murat C."/>
            <person name="Payen T."/>
            <person name="Noel B."/>
            <person name="Kuo A."/>
            <person name="Morin E."/>
            <person name="Chen J."/>
            <person name="Kohler A."/>
            <person name="Krizsan K."/>
            <person name="Balestrini R."/>
            <person name="Da Silva C."/>
            <person name="Montanini B."/>
            <person name="Hainaut M."/>
            <person name="Levati E."/>
            <person name="Barry K.W."/>
            <person name="Belfiori B."/>
            <person name="Cichocki N."/>
            <person name="Clum A."/>
            <person name="Dockter R.B."/>
            <person name="Fauchery L."/>
            <person name="Guy J."/>
            <person name="Iotti M."/>
            <person name="Le Tacon F."/>
            <person name="Lindquist E.A."/>
            <person name="Lipzen A."/>
            <person name="Malagnac F."/>
            <person name="Mello A."/>
            <person name="Molinier V."/>
            <person name="Miyauchi S."/>
            <person name="Poulain J."/>
            <person name="Riccioni C."/>
            <person name="Rubini A."/>
            <person name="Sitrit Y."/>
            <person name="Splivallo R."/>
            <person name="Traeger S."/>
            <person name="Wang M."/>
            <person name="Zifcakova L."/>
            <person name="Wipf D."/>
            <person name="Zambonelli A."/>
            <person name="Paolocci F."/>
            <person name="Nowrousian M."/>
            <person name="Ottonello S."/>
            <person name="Baldrian P."/>
            <person name="Spatafora J.W."/>
            <person name="Henrissat B."/>
            <person name="Nagy L.G."/>
            <person name="Aury J.M."/>
            <person name="Wincker P."/>
            <person name="Grigoriev I.V."/>
            <person name="Bonfante P."/>
            <person name="Martin F.M."/>
        </authorList>
    </citation>
    <scope>NUCLEOTIDE SEQUENCE [LARGE SCALE GENOMIC DNA]</scope>
    <source>
        <strain evidence="4 5">ATCC MYA-4762</strain>
    </source>
</reference>
<dbReference type="InterPro" id="IPR025941">
    <property type="entry name" value="Vps8_central_dom"/>
</dbReference>
<dbReference type="PANTHER" id="PTHR12616:SF8">
    <property type="entry name" value="VACUOLAR PROTEIN SORTING-ASSOCIATED PROTEIN 8 HOMOLOG"/>
    <property type="match status" value="1"/>
</dbReference>
<feature type="region of interest" description="Disordered" evidence="1">
    <location>
        <begin position="1594"/>
        <end position="1618"/>
    </location>
</feature>
<feature type="compositionally biased region" description="Low complexity" evidence="1">
    <location>
        <begin position="168"/>
        <end position="182"/>
    </location>
</feature>
<feature type="non-terminal residue" evidence="4">
    <location>
        <position position="1644"/>
    </location>
</feature>
<proteinExistence type="predicted"/>
<feature type="compositionally biased region" description="Low complexity" evidence="1">
    <location>
        <begin position="1423"/>
        <end position="1436"/>
    </location>
</feature>
<dbReference type="Pfam" id="PF25066">
    <property type="entry name" value="TPR_VPS8_2"/>
    <property type="match status" value="1"/>
</dbReference>
<evidence type="ECO:0000256" key="1">
    <source>
        <dbReference type="SAM" id="MobiDB-lite"/>
    </source>
</evidence>
<feature type="region of interest" description="Disordered" evidence="1">
    <location>
        <begin position="1423"/>
        <end position="1460"/>
    </location>
</feature>
<evidence type="ECO:0000259" key="2">
    <source>
        <dbReference type="Pfam" id="PF12816"/>
    </source>
</evidence>
<dbReference type="EMBL" id="ML121537">
    <property type="protein sequence ID" value="RPB25715.1"/>
    <property type="molecule type" value="Genomic_DNA"/>
</dbReference>
<dbReference type="PANTHER" id="PTHR12616">
    <property type="entry name" value="VACUOLAR PROTEIN SORTING VPS41"/>
    <property type="match status" value="1"/>
</dbReference>
<evidence type="ECO:0000313" key="4">
    <source>
        <dbReference type="EMBL" id="RPB25715.1"/>
    </source>
</evidence>
<dbReference type="SUPFAM" id="SSF50978">
    <property type="entry name" value="WD40 repeat-like"/>
    <property type="match status" value="1"/>
</dbReference>
<feature type="compositionally biased region" description="Polar residues" evidence="1">
    <location>
        <begin position="135"/>
        <end position="162"/>
    </location>
</feature>
<dbReference type="Proteomes" id="UP000267821">
    <property type="component" value="Unassembled WGS sequence"/>
</dbReference>
<feature type="domain" description="VPS8-like TPR-like repeats" evidence="3">
    <location>
        <begin position="1312"/>
        <end position="1524"/>
    </location>
</feature>